<keyword evidence="1" id="KW-0812">Transmembrane</keyword>
<organism evidence="2 3">
    <name type="scientific">Pseudodesulfovibrio profundus</name>
    <dbReference type="NCBI Taxonomy" id="57320"/>
    <lineage>
        <taxon>Bacteria</taxon>
        <taxon>Pseudomonadati</taxon>
        <taxon>Thermodesulfobacteriota</taxon>
        <taxon>Desulfovibrionia</taxon>
        <taxon>Desulfovibrionales</taxon>
        <taxon>Desulfovibrionaceae</taxon>
    </lineage>
</organism>
<dbReference type="KEGG" id="pprf:DPRO_3938"/>
<gene>
    <name evidence="2" type="ORF">DPRO_3938</name>
</gene>
<protein>
    <submittedName>
        <fullName evidence="2">Uncharacterized protein</fullName>
    </submittedName>
</protein>
<keyword evidence="1" id="KW-1133">Transmembrane helix</keyword>
<evidence type="ECO:0000313" key="2">
    <source>
        <dbReference type="EMBL" id="SOB60857.1"/>
    </source>
</evidence>
<evidence type="ECO:0000256" key="1">
    <source>
        <dbReference type="SAM" id="Phobius"/>
    </source>
</evidence>
<accession>A0A2C8FDJ8</accession>
<dbReference type="AlphaFoldDB" id="A0A2C8FDJ8"/>
<sequence>MNYWTEFGWVLIPKTLVEIGFTLLMCYGSYWLDKRKK</sequence>
<keyword evidence="1" id="KW-0472">Membrane</keyword>
<dbReference type="Proteomes" id="UP000219215">
    <property type="component" value="Chromosome DPRO"/>
</dbReference>
<proteinExistence type="predicted"/>
<keyword evidence="3" id="KW-1185">Reference proteome</keyword>
<feature type="transmembrane region" description="Helical" evidence="1">
    <location>
        <begin position="12"/>
        <end position="32"/>
    </location>
</feature>
<name>A0A2C8FDJ8_9BACT</name>
<dbReference type="EMBL" id="LT907975">
    <property type="protein sequence ID" value="SOB60857.1"/>
    <property type="molecule type" value="Genomic_DNA"/>
</dbReference>
<evidence type="ECO:0000313" key="3">
    <source>
        <dbReference type="Proteomes" id="UP000219215"/>
    </source>
</evidence>
<reference evidence="3" key="1">
    <citation type="submission" date="2017-09" db="EMBL/GenBank/DDBJ databases">
        <authorList>
            <person name="Regsiter A."/>
            <person name="William W."/>
        </authorList>
    </citation>
    <scope>NUCLEOTIDE SEQUENCE [LARGE SCALE GENOMIC DNA]</scope>
    <source>
        <strain evidence="3">500-1</strain>
    </source>
</reference>